<comment type="subcellular location">
    <subcellularLocation>
        <location evidence="2">Endoplasmic reticulum membrane</location>
        <topology evidence="2">Multi-pass membrane protein</topology>
    </subcellularLocation>
</comment>
<evidence type="ECO:0000256" key="1">
    <source>
        <dbReference type="ARBA" id="ARBA00002791"/>
    </source>
</evidence>
<keyword evidence="4" id="KW-0813">Transport</keyword>
<feature type="transmembrane region" description="Helical" evidence="13">
    <location>
        <begin position="263"/>
        <end position="282"/>
    </location>
</feature>
<evidence type="ECO:0000256" key="9">
    <source>
        <dbReference type="ARBA" id="ARBA00022989"/>
    </source>
</evidence>
<feature type="transmembrane region" description="Helical" evidence="13">
    <location>
        <begin position="211"/>
        <end position="230"/>
    </location>
</feature>
<accession>A0A6M2E024</accession>
<evidence type="ECO:0000256" key="5">
    <source>
        <dbReference type="ARBA" id="ARBA00022692"/>
    </source>
</evidence>
<keyword evidence="10 13" id="KW-0472">Membrane</keyword>
<evidence type="ECO:0000313" key="15">
    <source>
        <dbReference type="EMBL" id="NOV50678.1"/>
    </source>
</evidence>
<evidence type="ECO:0000256" key="11">
    <source>
        <dbReference type="ARBA" id="ARBA00023157"/>
    </source>
</evidence>
<dbReference type="EMBL" id="GIIL01006952">
    <property type="protein sequence ID" value="NOV50678.1"/>
    <property type="molecule type" value="Transcribed_RNA"/>
</dbReference>
<dbReference type="AlphaFoldDB" id="A0A6M2E024"/>
<dbReference type="InterPro" id="IPR021149">
    <property type="entry name" value="OligosaccharylTrfase_OST3/OST6"/>
</dbReference>
<name>A0A6M2E024_XENCH</name>
<evidence type="ECO:0000256" key="3">
    <source>
        <dbReference type="ARBA" id="ARBA00009561"/>
    </source>
</evidence>
<keyword evidence="8" id="KW-0460">Magnesium</keyword>
<keyword evidence="7" id="KW-0256">Endoplasmic reticulum</keyword>
<keyword evidence="11" id="KW-1015">Disulfide bond</keyword>
<dbReference type="PANTHER" id="PTHR12692:SF0">
    <property type="entry name" value="GH11935P"/>
    <property type="match status" value="1"/>
</dbReference>
<evidence type="ECO:0000256" key="13">
    <source>
        <dbReference type="SAM" id="Phobius"/>
    </source>
</evidence>
<comment type="pathway">
    <text evidence="12">Protein modification.</text>
</comment>
<feature type="transmembrane region" description="Helical" evidence="13">
    <location>
        <begin position="180"/>
        <end position="199"/>
    </location>
</feature>
<dbReference type="SUPFAM" id="SSF52833">
    <property type="entry name" value="Thioredoxin-like"/>
    <property type="match status" value="1"/>
</dbReference>
<organism evidence="15">
    <name type="scientific">Xenopsylla cheopis</name>
    <name type="common">Oriental rat flea</name>
    <name type="synonym">Pulex cheopis</name>
    <dbReference type="NCBI Taxonomy" id="163159"/>
    <lineage>
        <taxon>Eukaryota</taxon>
        <taxon>Metazoa</taxon>
        <taxon>Ecdysozoa</taxon>
        <taxon>Arthropoda</taxon>
        <taxon>Hexapoda</taxon>
        <taxon>Insecta</taxon>
        <taxon>Pterygota</taxon>
        <taxon>Neoptera</taxon>
        <taxon>Endopterygota</taxon>
        <taxon>Siphonaptera</taxon>
        <taxon>Pulicidae</taxon>
        <taxon>Xenopsyllinae</taxon>
        <taxon>Xenopsylla</taxon>
    </lineage>
</organism>
<evidence type="ECO:0000256" key="4">
    <source>
        <dbReference type="ARBA" id="ARBA00022448"/>
    </source>
</evidence>
<evidence type="ECO:0000256" key="14">
    <source>
        <dbReference type="SAM" id="SignalP"/>
    </source>
</evidence>
<keyword evidence="5 13" id="KW-0812">Transmembrane</keyword>
<evidence type="ECO:0000256" key="2">
    <source>
        <dbReference type="ARBA" id="ARBA00004477"/>
    </source>
</evidence>
<protein>
    <submittedName>
        <fullName evidence="15">Putative ost3 / ost6 family</fullName>
    </submittedName>
</protein>
<dbReference type="GO" id="GO:0015693">
    <property type="term" value="P:magnesium ion transport"/>
    <property type="evidence" value="ECO:0007669"/>
    <property type="project" value="UniProtKB-ARBA"/>
</dbReference>
<feature type="transmembrane region" description="Helical" evidence="13">
    <location>
        <begin position="294"/>
        <end position="314"/>
    </location>
</feature>
<feature type="chain" id="PRO_5026897637" evidence="14">
    <location>
        <begin position="22"/>
        <end position="328"/>
    </location>
</feature>
<dbReference type="Gene3D" id="3.40.30.10">
    <property type="entry name" value="Glutaredoxin"/>
    <property type="match status" value="1"/>
</dbReference>
<dbReference type="GO" id="GO:0008250">
    <property type="term" value="C:oligosaccharyltransferase complex"/>
    <property type="evidence" value="ECO:0007669"/>
    <property type="project" value="TreeGrafter"/>
</dbReference>
<keyword evidence="9 13" id="KW-1133">Transmembrane helix</keyword>
<comment type="function">
    <text evidence="1">Subunit of the oligosaccharyl transferase (OST) complex that catalyzes the initial transfer of a defined glycan (Glc(3)Man(9)GlcNAc(2) in eukaryotes) from the lipid carrier dolichol-pyrophosphate to an asparagine residue within an Asn-X-Ser/Thr consensus motif in nascent polypeptide chains, the first step in protein N-glycosylation. N-glycosylation occurs cotranslationally and the complex associates with the Sec61 complex at the channel-forming translocon complex that mediates protein translocation across the endoplasmic reticulum (ER). All subunits are required for a maximal enzyme activity.</text>
</comment>
<dbReference type="PANTHER" id="PTHR12692">
    <property type="entry name" value="DOLICHYL-DIPHOSPHOOLIGOSACCHARIDE--PROTEIN GLYCOSYLTRANSFERASE-RELATED"/>
    <property type="match status" value="1"/>
</dbReference>
<feature type="signal peptide" evidence="14">
    <location>
        <begin position="1"/>
        <end position="21"/>
    </location>
</feature>
<comment type="similarity">
    <text evidence="3">Belongs to the OST3/OST6 family.</text>
</comment>
<evidence type="ECO:0000256" key="12">
    <source>
        <dbReference type="ARBA" id="ARBA00043952"/>
    </source>
</evidence>
<keyword evidence="6 14" id="KW-0732">Signal</keyword>
<evidence type="ECO:0000256" key="7">
    <source>
        <dbReference type="ARBA" id="ARBA00022824"/>
    </source>
</evidence>
<evidence type="ECO:0000256" key="10">
    <source>
        <dbReference type="ARBA" id="ARBA00023136"/>
    </source>
</evidence>
<dbReference type="Pfam" id="PF04756">
    <property type="entry name" value="OST3_OST6"/>
    <property type="match status" value="1"/>
</dbReference>
<dbReference type="GO" id="GO:0018279">
    <property type="term" value="P:protein N-linked glycosylation via asparagine"/>
    <property type="evidence" value="ECO:0007669"/>
    <property type="project" value="TreeGrafter"/>
</dbReference>
<proteinExistence type="inferred from homology"/>
<dbReference type="InterPro" id="IPR036249">
    <property type="entry name" value="Thioredoxin-like_sf"/>
</dbReference>
<dbReference type="FunFam" id="3.40.30.10:FF:000009">
    <property type="entry name" value="Tumor suppressor candidate 3"/>
    <property type="match status" value="1"/>
</dbReference>
<evidence type="ECO:0000256" key="8">
    <source>
        <dbReference type="ARBA" id="ARBA00022842"/>
    </source>
</evidence>
<sequence length="328" mass="37465">MKPLIFISLLILAFTIPSLNGQYNIRNSLTMSERVQQLLDMNTKKSVMKFNGNKFRDYVKSTPRNYSVVVMFTAMAPARQCMICRHASDEFTIVANSYRYSQLFSSKLFFAMVDFDEGSDVFQMLRLNTAPVFIHFPPKGKPKPSDTMDIQRIGFAAESISKWIGERTDIQIRVFRPPNYSGTVAVVLLFVLVSGFLYLRRNNLDFLYKKQPWALGAVFFCFVMVSGQMWNHIRGPPFVHKAQNGGIAYIHGSSQGQFVLETYIVLVLNACVVLGMILMIEAAQRKSDIRKRRIFAIVGLILVVIFFSLILSVFRSKAQGYPYSFLFK</sequence>
<evidence type="ECO:0000256" key="6">
    <source>
        <dbReference type="ARBA" id="ARBA00022729"/>
    </source>
</evidence>
<reference evidence="15" key="1">
    <citation type="submission" date="2020-03" db="EMBL/GenBank/DDBJ databases">
        <title>Transcriptomic Profiling of the Digestive Tract of the Rat Flea, Xenopsylla cheopis, Following Blood Feeding and Infection with Yersinia pestis.</title>
        <authorList>
            <person name="Bland D.M."/>
            <person name="Martens C.A."/>
            <person name="Virtaneva K."/>
            <person name="Kanakabandi K."/>
            <person name="Long D."/>
            <person name="Rosenke R."/>
            <person name="Saturday G.A."/>
            <person name="Hoyt F.H."/>
            <person name="Bruno D.P."/>
            <person name="Ribeiro J.M.C."/>
            <person name="Hinnebusch J."/>
        </authorList>
    </citation>
    <scope>NUCLEOTIDE SEQUENCE</scope>
</reference>